<feature type="compositionally biased region" description="Polar residues" evidence="1">
    <location>
        <begin position="855"/>
        <end position="864"/>
    </location>
</feature>
<feature type="non-terminal residue" evidence="6">
    <location>
        <position position="1"/>
    </location>
</feature>
<proteinExistence type="predicted"/>
<feature type="domain" description="DUF7044" evidence="4">
    <location>
        <begin position="257"/>
        <end position="355"/>
    </location>
</feature>
<feature type="region of interest" description="Disordered" evidence="1">
    <location>
        <begin position="750"/>
        <end position="1703"/>
    </location>
</feature>
<feature type="compositionally biased region" description="Low complexity" evidence="1">
    <location>
        <begin position="1299"/>
        <end position="1312"/>
    </location>
</feature>
<accession>A0A7R8WHA5</accession>
<feature type="compositionally biased region" description="Pro residues" evidence="1">
    <location>
        <begin position="1662"/>
        <end position="1671"/>
    </location>
</feature>
<sequence>MVLGVLLELEPCQLPLRHQRGIGEISADAVEADDGCERPIETSSTRSSIGKPSHFKDVLEVEATSNPKHDGVEKGDFGEIAIAVAFPNNVFVSLAQEAGVRRREGRGGEGLASVTGIAEPYTHGQPSTQLMAENSAFVPVLSQTQSNHGLDFGYYGLKEGDNSGQLSRSSVEGAKTMLRSSSQHQRGLPPTALLSKIVALEMPDTWKTSRKRETILVLTRAETEHHQQQHETGSRVAKHSRILLASLCPGNHRVESACYFPATFQGVYVTQVARSEEGEVQYSDVQVLPDAISVWGKCHERAGNNVLLGEQMAGSLCLRCFQVQFRSPNVIQVYTERFDKCHTDRSAAQATCPSTQAIHRKEAREITLFSRQIQQNSAFVPELRRLQSSVVWVRDMDNLTTSVAFALLVALTLSSPSPYLLPFLPLEIKGRTAFDEMDPVRLFCPIAGRYTFTYVLNDGNDDRRICPEPTSQMGNCPHGFGLTFQFRRCSFMEDMDLSYQCLGDWPGPIPGERVMALQDNQMTPASNRKPRFRCALYREDLDTGEISLSFSSDSTCSNDLFTASEGYETLALFPVEEPPLPRALGRSSCDFPAWMQGFWEDVYVNNEKLVYRDGTTFHTYNTRCVASLSDTDGDKHLIFARSQCGDQFYSCIWSKKRGMNVMEFQLSVAHSDHFNASLCDSRNFVSRDNWLTQGKSEVFEESPCPIAGLYSGFIPDATGLCARLSSDCDNPELMFYEVYNCNNDTDMYEGGTPPVNPLDAKFTPFDIRPHRPPPSRPPAHAPLPSQQGPPLRRPPTGVPPHRLPPPPPGGINRHLPPGVKRLLPPGVKRPPPLGIKRPPPPGGGRKRPSGVDSLPTFSLTQNAKPSLGIPKPPSGGTDIQIANVRPLIPRRSFTPPKPRTARHLEEDAEETELPGTELAFLKAEEAADEPDDSDSEDATTMDPTLGSEPPLEVPDDSESQDPAMKVASVEPEPSPMHTAGQKFPRAVRQASDADTLQIPTQDAKDGQAPTAQTAQLREPRQYPLDPPDAVVRGRYVPDGLPDRGRYDSPARGRYDDSSDVRGNRERYSPDNYRPRETQAHVDPFRRGWGDGGRETGENQRKEDTFPDDDSWYRMSDPKLREKENRHEDKRDPYEDQRRDPYKEQRRDSYDQKVDQYEEKRRDPYEDRRRDSYDQSRDQHENQRRDPYKDQRSDPYGYHRKDPYENQRRDQKTDPYDQRRNPYKDEKRDPYVDQRRDPYDRDSDRRNPYGGDRRGYGDTDHKDDRDRWHSDRDRYDTSSDKSRGSPSDFKEPNPGDRLLAGAGFSGFQGAQRGTDSSGSYHPFGFSFGSKKEPQDPRTSYGLAEKVEKEYRNSGEEFDFRLPSSRDRQSKDRNHFGIKDPEKKDPPRLRDPHADPRESYDPHKPKQDPYDRQQSRDPYDPLKPRDSYDPPKPRDPYDPLKPRDPYGPLEPQEPYDRLKSWDPYDREKPRDSYDPLNPRDPYVPPKPRDPYDRQKPSDPYDPLKPTDSYDRQKPRDPYDPLKPTDPYDPLKPRNPYDRQKPSDPYDPLNPRNPYDRQKPSDPYDPLKPRNSYDRQKHSDPYDPLRPRNPYDRQKPIGPYDPLKPRDPHDRQKPRDPHDPLKPTDLFDSLKPRNPYDRQKPSDPYDPLKPRDPYDRHKPRDPYDPLKPPVPYAPTTPRNLYDRDPYDPLKSRDPYESRPEDRPIDP</sequence>
<name>A0A7R8WHA5_9CRUS</name>
<dbReference type="InterPro" id="IPR055471">
    <property type="entry name" value="DUF7043"/>
</dbReference>
<feature type="compositionally biased region" description="Pro residues" evidence="1">
    <location>
        <begin position="827"/>
        <end position="842"/>
    </location>
</feature>
<feature type="compositionally biased region" description="Basic and acidic residues" evidence="1">
    <location>
        <begin position="1551"/>
        <end position="1592"/>
    </location>
</feature>
<dbReference type="PANTHER" id="PTHR22255:SF4">
    <property type="entry name" value="CATION-INDEPENDENT MANNOSE-6-PHOSPHATE RECEPTOR"/>
    <property type="match status" value="1"/>
</dbReference>
<feature type="compositionally biased region" description="Basic and acidic residues" evidence="1">
    <location>
        <begin position="1625"/>
        <end position="1661"/>
    </location>
</feature>
<dbReference type="InterPro" id="IPR055470">
    <property type="entry name" value="DUF7042"/>
</dbReference>
<dbReference type="PANTHER" id="PTHR22255">
    <property type="entry name" value="LP06548P"/>
    <property type="match status" value="1"/>
</dbReference>
<feature type="compositionally biased region" description="Basic and acidic residues" evidence="1">
    <location>
        <begin position="1677"/>
        <end position="1703"/>
    </location>
</feature>
<dbReference type="EMBL" id="OB663743">
    <property type="protein sequence ID" value="CAD7231655.1"/>
    <property type="molecule type" value="Genomic_DNA"/>
</dbReference>
<gene>
    <name evidence="6" type="ORF">CTOB1V02_LOCUS9501</name>
</gene>
<evidence type="ECO:0000259" key="3">
    <source>
        <dbReference type="Pfam" id="PF23070"/>
    </source>
</evidence>
<dbReference type="InterPro" id="IPR055472">
    <property type="entry name" value="DUF7044"/>
</dbReference>
<dbReference type="OrthoDB" id="6380161at2759"/>
<feature type="compositionally biased region" description="Basic and acidic residues" evidence="1">
    <location>
        <begin position="1484"/>
        <end position="1496"/>
    </location>
</feature>
<evidence type="ECO:0000259" key="2">
    <source>
        <dbReference type="Pfam" id="PF23069"/>
    </source>
</evidence>
<dbReference type="Pfam" id="PF23073">
    <property type="entry name" value="DUF7045"/>
    <property type="match status" value="1"/>
</dbReference>
<evidence type="ECO:0000259" key="4">
    <source>
        <dbReference type="Pfam" id="PF23071"/>
    </source>
</evidence>
<evidence type="ECO:0000313" key="6">
    <source>
        <dbReference type="EMBL" id="CAD7231655.1"/>
    </source>
</evidence>
<organism evidence="6">
    <name type="scientific">Cyprideis torosa</name>
    <dbReference type="NCBI Taxonomy" id="163714"/>
    <lineage>
        <taxon>Eukaryota</taxon>
        <taxon>Metazoa</taxon>
        <taxon>Ecdysozoa</taxon>
        <taxon>Arthropoda</taxon>
        <taxon>Crustacea</taxon>
        <taxon>Oligostraca</taxon>
        <taxon>Ostracoda</taxon>
        <taxon>Podocopa</taxon>
        <taxon>Podocopida</taxon>
        <taxon>Cytherocopina</taxon>
        <taxon>Cytheroidea</taxon>
        <taxon>Cytherideidae</taxon>
        <taxon>Cyprideis</taxon>
    </lineage>
</organism>
<feature type="domain" description="DUF7043" evidence="3">
    <location>
        <begin position="587"/>
        <end position="692"/>
    </location>
</feature>
<feature type="domain" description="DUF7045" evidence="5">
    <location>
        <begin position="704"/>
        <end position="749"/>
    </location>
</feature>
<feature type="compositionally biased region" description="Basic and acidic residues" evidence="1">
    <location>
        <begin position="1526"/>
        <end position="1541"/>
    </location>
</feature>
<feature type="compositionally biased region" description="Basic and acidic residues" evidence="1">
    <location>
        <begin position="1040"/>
        <end position="1104"/>
    </location>
</feature>
<reference evidence="6" key="1">
    <citation type="submission" date="2020-11" db="EMBL/GenBank/DDBJ databases">
        <authorList>
            <person name="Tran Van P."/>
        </authorList>
    </citation>
    <scope>NUCLEOTIDE SEQUENCE</scope>
</reference>
<feature type="compositionally biased region" description="Acidic residues" evidence="1">
    <location>
        <begin position="926"/>
        <end position="939"/>
    </location>
</feature>
<feature type="compositionally biased region" description="Pro residues" evidence="1">
    <location>
        <begin position="772"/>
        <end position="781"/>
    </location>
</feature>
<dbReference type="Pfam" id="PF23070">
    <property type="entry name" value="DUF7043"/>
    <property type="match status" value="1"/>
</dbReference>
<feature type="compositionally biased region" description="Basic and acidic residues" evidence="1">
    <location>
        <begin position="1343"/>
        <end position="1442"/>
    </location>
</feature>
<evidence type="ECO:0000259" key="5">
    <source>
        <dbReference type="Pfam" id="PF23073"/>
    </source>
</evidence>
<protein>
    <submittedName>
        <fullName evidence="6">Uncharacterized protein</fullName>
    </submittedName>
</protein>
<feature type="compositionally biased region" description="Basic and acidic residues" evidence="1">
    <location>
        <begin position="1600"/>
        <end position="1619"/>
    </location>
</feature>
<feature type="compositionally biased region" description="Basic and acidic residues" evidence="1">
    <location>
        <begin position="1452"/>
        <end position="1471"/>
    </location>
</feature>
<feature type="compositionally biased region" description="Basic and acidic residues" evidence="1">
    <location>
        <begin position="1115"/>
        <end position="1293"/>
    </location>
</feature>
<dbReference type="InterPro" id="IPR055473">
    <property type="entry name" value="DUF7045"/>
</dbReference>
<feature type="domain" description="DUF7042" evidence="2">
    <location>
        <begin position="442"/>
        <end position="571"/>
    </location>
</feature>
<feature type="compositionally biased region" description="Basic and acidic residues" evidence="1">
    <location>
        <begin position="1505"/>
        <end position="1517"/>
    </location>
</feature>
<feature type="compositionally biased region" description="Pro residues" evidence="1">
    <location>
        <begin position="791"/>
        <end position="809"/>
    </location>
</feature>
<dbReference type="Pfam" id="PF23071">
    <property type="entry name" value="DUF7044"/>
    <property type="match status" value="1"/>
</dbReference>
<evidence type="ECO:0000256" key="1">
    <source>
        <dbReference type="SAM" id="MobiDB-lite"/>
    </source>
</evidence>
<dbReference type="Pfam" id="PF23069">
    <property type="entry name" value="DUF7042"/>
    <property type="match status" value="1"/>
</dbReference>